<comment type="caution">
    <text evidence="1">The sequence shown here is derived from an EMBL/GenBank/DDBJ whole genome shotgun (WGS) entry which is preliminary data.</text>
</comment>
<accession>A0AAP0NVV3</accession>
<evidence type="ECO:0000313" key="1">
    <source>
        <dbReference type="EMBL" id="KAK9120444.1"/>
    </source>
</evidence>
<reference evidence="1 2" key="1">
    <citation type="submission" date="2024-01" db="EMBL/GenBank/DDBJ databases">
        <title>Genome assemblies of Stephania.</title>
        <authorList>
            <person name="Yang L."/>
        </authorList>
    </citation>
    <scope>NUCLEOTIDE SEQUENCE [LARGE SCALE GENOMIC DNA]</scope>
    <source>
        <strain evidence="1">YNDBR</strain>
        <tissue evidence="1">Leaf</tissue>
    </source>
</reference>
<gene>
    <name evidence="1" type="ORF">Syun_018061</name>
</gene>
<dbReference type="EMBL" id="JBBNAF010000008">
    <property type="protein sequence ID" value="KAK9120444.1"/>
    <property type="molecule type" value="Genomic_DNA"/>
</dbReference>
<organism evidence="1 2">
    <name type="scientific">Stephania yunnanensis</name>
    <dbReference type="NCBI Taxonomy" id="152371"/>
    <lineage>
        <taxon>Eukaryota</taxon>
        <taxon>Viridiplantae</taxon>
        <taxon>Streptophyta</taxon>
        <taxon>Embryophyta</taxon>
        <taxon>Tracheophyta</taxon>
        <taxon>Spermatophyta</taxon>
        <taxon>Magnoliopsida</taxon>
        <taxon>Ranunculales</taxon>
        <taxon>Menispermaceae</taxon>
        <taxon>Menispermoideae</taxon>
        <taxon>Cissampelideae</taxon>
        <taxon>Stephania</taxon>
    </lineage>
</organism>
<evidence type="ECO:0000313" key="2">
    <source>
        <dbReference type="Proteomes" id="UP001420932"/>
    </source>
</evidence>
<dbReference type="AlphaFoldDB" id="A0AAP0NVV3"/>
<proteinExistence type="predicted"/>
<protein>
    <submittedName>
        <fullName evidence="1">Uncharacterized protein</fullName>
    </submittedName>
</protein>
<sequence length="50" mass="5693">MRNAVLPLLHLVDIARVRQHRSWMSGAVGDFSLLRRAEHLNLNGTKKNSI</sequence>
<dbReference type="Proteomes" id="UP001420932">
    <property type="component" value="Unassembled WGS sequence"/>
</dbReference>
<keyword evidence="2" id="KW-1185">Reference proteome</keyword>
<name>A0AAP0NVV3_9MAGN</name>